<dbReference type="InterPro" id="IPR011251">
    <property type="entry name" value="Luciferase-like_dom"/>
</dbReference>
<evidence type="ECO:0000313" key="3">
    <source>
        <dbReference type="EMBL" id="ORW73104.1"/>
    </source>
</evidence>
<dbReference type="Pfam" id="PF00296">
    <property type="entry name" value="Bac_luciferase"/>
    <property type="match status" value="1"/>
</dbReference>
<dbReference type="PANTHER" id="PTHR43244">
    <property type="match status" value="1"/>
</dbReference>
<organism evidence="3 4">
    <name type="scientific">Mycobacterium saskatchewanense</name>
    <dbReference type="NCBI Taxonomy" id="220927"/>
    <lineage>
        <taxon>Bacteria</taxon>
        <taxon>Bacillati</taxon>
        <taxon>Actinomycetota</taxon>
        <taxon>Actinomycetes</taxon>
        <taxon>Mycobacteriales</taxon>
        <taxon>Mycobacteriaceae</taxon>
        <taxon>Mycobacterium</taxon>
        <taxon>Mycobacterium simiae complex</taxon>
    </lineage>
</organism>
<dbReference type="PANTHER" id="PTHR43244:SF1">
    <property type="entry name" value="5,10-METHYLENETETRAHYDROMETHANOPTERIN REDUCTASE"/>
    <property type="match status" value="1"/>
</dbReference>
<protein>
    <recommendedName>
        <fullName evidence="2">Luciferase-like domain-containing protein</fullName>
    </recommendedName>
</protein>
<evidence type="ECO:0000259" key="2">
    <source>
        <dbReference type="Pfam" id="PF00296"/>
    </source>
</evidence>
<sequence length="267" mass="28049">MKFADAAPYIVVGYEQVALRPDLQRLELMRPQLEGALAPAFPARYVAVGEAIGGPGEHNTGGGNMKLGMPLRYYGSDFGDVVAQLTSCEAIGLDRVMIAEAYSFDAVSQMGYVAAKTHRVELAFGLLPMYSWTPTNLAMTAAGADYVSGARCILGTGASGPQVIEALHGVKYDAPVARAREHVERSVVGSGGGNPASTAVATIRCRWAPIKEAQASANHRRSSGDRSANASPVLLAAIGPRNGGGLPTPWGVVRKQQHIFEGCAAVR</sequence>
<dbReference type="InterPro" id="IPR050564">
    <property type="entry name" value="F420-G6PD/mer"/>
</dbReference>
<dbReference type="AlphaFoldDB" id="A0AAJ3NSI3"/>
<name>A0AAJ3NSI3_9MYCO</name>
<comment type="caution">
    <text evidence="3">The sequence shown here is derived from an EMBL/GenBank/DDBJ whole genome shotgun (WGS) entry which is preliminary data.</text>
</comment>
<keyword evidence="4" id="KW-1185">Reference proteome</keyword>
<dbReference type="GO" id="GO:0016705">
    <property type="term" value="F:oxidoreductase activity, acting on paired donors, with incorporation or reduction of molecular oxygen"/>
    <property type="evidence" value="ECO:0007669"/>
    <property type="project" value="InterPro"/>
</dbReference>
<dbReference type="Proteomes" id="UP000193387">
    <property type="component" value="Unassembled WGS sequence"/>
</dbReference>
<dbReference type="SUPFAM" id="SSF51679">
    <property type="entry name" value="Bacterial luciferase-like"/>
    <property type="match status" value="1"/>
</dbReference>
<evidence type="ECO:0000313" key="4">
    <source>
        <dbReference type="Proteomes" id="UP000193387"/>
    </source>
</evidence>
<dbReference type="EMBL" id="LQPR01000020">
    <property type="protein sequence ID" value="ORW73104.1"/>
    <property type="molecule type" value="Genomic_DNA"/>
</dbReference>
<gene>
    <name evidence="3" type="ORF">AWC23_07750</name>
</gene>
<evidence type="ECO:0000256" key="1">
    <source>
        <dbReference type="ARBA" id="ARBA00023002"/>
    </source>
</evidence>
<reference evidence="3 4" key="1">
    <citation type="submission" date="2016-01" db="EMBL/GenBank/DDBJ databases">
        <title>The new phylogeny of the genus Mycobacterium.</title>
        <authorList>
            <person name="Tarcisio F."/>
            <person name="Conor M."/>
            <person name="Antonella G."/>
            <person name="Elisabetta G."/>
            <person name="Giulia F.S."/>
            <person name="Sara T."/>
            <person name="Anna F."/>
            <person name="Clotilde B."/>
            <person name="Roberto B."/>
            <person name="Veronica D.S."/>
            <person name="Fabio R."/>
            <person name="Monica P."/>
            <person name="Olivier J."/>
            <person name="Enrico T."/>
            <person name="Nicola S."/>
        </authorList>
    </citation>
    <scope>NUCLEOTIDE SEQUENCE [LARGE SCALE GENOMIC DNA]</scope>
    <source>
        <strain evidence="3 4">DSM 44616</strain>
    </source>
</reference>
<dbReference type="Gene3D" id="3.20.20.30">
    <property type="entry name" value="Luciferase-like domain"/>
    <property type="match status" value="1"/>
</dbReference>
<dbReference type="InterPro" id="IPR036661">
    <property type="entry name" value="Luciferase-like_sf"/>
</dbReference>
<keyword evidence="1" id="KW-0560">Oxidoreductase</keyword>
<proteinExistence type="predicted"/>
<accession>A0AAJ3NSI3</accession>
<feature type="domain" description="Luciferase-like" evidence="2">
    <location>
        <begin position="74"/>
        <end position="184"/>
    </location>
</feature>